<evidence type="ECO:0000256" key="7">
    <source>
        <dbReference type="ARBA" id="ARBA00048109"/>
    </source>
</evidence>
<dbReference type="InterPro" id="IPR023213">
    <property type="entry name" value="CAT-like_dom_sf"/>
</dbReference>
<proteinExistence type="inferred from homology"/>
<feature type="transmembrane region" description="Helical" evidence="9">
    <location>
        <begin position="12"/>
        <end position="33"/>
    </location>
</feature>
<dbReference type="PANTHER" id="PTHR31650:SF1">
    <property type="entry name" value="WAX ESTER SYNTHASE_DIACYLGLYCEROL ACYLTRANSFERASE 4-RELATED"/>
    <property type="match status" value="1"/>
</dbReference>
<dbReference type="HOGENOM" id="CLU_036151_0_0_1"/>
<keyword evidence="9" id="KW-1133">Transmembrane helix</keyword>
<accession>F0WEX8</accession>
<evidence type="ECO:0000259" key="10">
    <source>
        <dbReference type="Pfam" id="PF03007"/>
    </source>
</evidence>
<dbReference type="GO" id="GO:0004144">
    <property type="term" value="F:diacylglycerol O-acyltransferase activity"/>
    <property type="evidence" value="ECO:0007669"/>
    <property type="project" value="UniProtKB-EC"/>
</dbReference>
<dbReference type="Pfam" id="PF06974">
    <property type="entry name" value="WS_DGAT_C"/>
    <property type="match status" value="1"/>
</dbReference>
<dbReference type="PANTHER" id="PTHR31650">
    <property type="entry name" value="O-ACYLTRANSFERASE (WSD1-LIKE) FAMILY PROTEIN"/>
    <property type="match status" value="1"/>
</dbReference>
<evidence type="ECO:0000256" key="9">
    <source>
        <dbReference type="SAM" id="Phobius"/>
    </source>
</evidence>
<reference evidence="12" key="1">
    <citation type="journal article" date="2011" name="PLoS Biol.">
        <title>Gene gain and loss during evolution of obligate parasitism in the white rust pathogen of Arabidopsis thaliana.</title>
        <authorList>
            <person name="Kemen E."/>
            <person name="Gardiner A."/>
            <person name="Schultz-Larsen T."/>
            <person name="Kemen A.C."/>
            <person name="Balmuth A.L."/>
            <person name="Robert-Seilaniantz A."/>
            <person name="Bailey K."/>
            <person name="Holub E."/>
            <person name="Studholme D.J."/>
            <person name="Maclean D."/>
            <person name="Jones J.D."/>
        </authorList>
    </citation>
    <scope>NUCLEOTIDE SEQUENCE</scope>
</reference>
<dbReference type="SUPFAM" id="SSF52777">
    <property type="entry name" value="CoA-dependent acyltransferases"/>
    <property type="match status" value="1"/>
</dbReference>
<dbReference type="Gene3D" id="3.30.559.10">
    <property type="entry name" value="Chloramphenicol acetyltransferase-like domain"/>
    <property type="match status" value="1"/>
</dbReference>
<evidence type="ECO:0000256" key="1">
    <source>
        <dbReference type="ARBA" id="ARBA00004771"/>
    </source>
</evidence>
<sequence length="491" mass="55323">MSNSAILIYENHYGVLLFTPLAVLFGWALYAYLENRRRFIILLKIKGRSNAKASRKMSNIGLTTLLTETKSNPSVPVTYMELEGVLTREEAIGITEKVIQDPFFIRLRSIVVRDAKSYVEIPDFDVSKHIFTHRLESETVLEAVEAIRNQPFDDSKPLWEFHLLQDQKDSMEQTSNSVMCMKAHHCLGDGMSSMLLMAKLSDQRKAIEATMAKLQRVQRSAKKKLNLLVIFGRIVDVLVHLSRTIWILLRDLSALCIRSEPQTAFNRPGTGKRRLGSTKNFKVTDVKAIAKLHNATINDTTLSCVTGAIRKTLSLNGSVSDNLIIRAAIPVNMRSSTEDVQETCNKFSSFVINFPVGISNSVDRLLCIKHNMNEMKHSWAKYFLYYSLQMFSYLPEIILKPCTHFAGSRLTLAISNVNAGALSCSFAKHKMLEFHAFVPPPPNLNLGVLVLTIGDDLHWDISIDESVGVDPQEFARYVEEELAILEQANAK</sequence>
<keyword evidence="9" id="KW-0472">Membrane</keyword>
<feature type="domain" description="O-acyltransferase WSD1 C-terminal" evidence="11">
    <location>
        <begin position="345"/>
        <end position="485"/>
    </location>
</feature>
<feature type="coiled-coil region" evidence="8">
    <location>
        <begin position="197"/>
        <end position="224"/>
    </location>
</feature>
<protein>
    <submittedName>
        <fullName evidence="12">Uncharacterized protein AlNc14C78G5176</fullName>
    </submittedName>
</protein>
<feature type="domain" description="O-acyltransferase WSD1-like N-terminal" evidence="10">
    <location>
        <begin position="114"/>
        <end position="300"/>
    </location>
</feature>
<evidence type="ECO:0000256" key="2">
    <source>
        <dbReference type="ARBA" id="ARBA00005189"/>
    </source>
</evidence>
<name>F0WEX8_9STRA</name>
<comment type="catalytic activity">
    <reaction evidence="7">
        <text>an acyl-CoA + a 1,2-diacyl-sn-glycerol = a triacyl-sn-glycerol + CoA</text>
        <dbReference type="Rhea" id="RHEA:10868"/>
        <dbReference type="ChEBI" id="CHEBI:17815"/>
        <dbReference type="ChEBI" id="CHEBI:57287"/>
        <dbReference type="ChEBI" id="CHEBI:58342"/>
        <dbReference type="ChEBI" id="CHEBI:64615"/>
        <dbReference type="EC" id="2.3.1.20"/>
    </reaction>
</comment>
<evidence type="ECO:0000256" key="6">
    <source>
        <dbReference type="ARBA" id="ARBA00047604"/>
    </source>
</evidence>
<dbReference type="InterPro" id="IPR045034">
    <property type="entry name" value="O-acyltransferase_WSD1-like"/>
</dbReference>
<keyword evidence="4" id="KW-0012">Acyltransferase</keyword>
<gene>
    <name evidence="12" type="primary">AlNc14C78G5176</name>
    <name evidence="12" type="ORF">ALNC14_059030</name>
</gene>
<dbReference type="Pfam" id="PF03007">
    <property type="entry name" value="WS_DGAT_cat"/>
    <property type="match status" value="1"/>
</dbReference>
<dbReference type="UniPathway" id="UPA00282"/>
<dbReference type="EMBL" id="FR824123">
    <property type="protein sequence ID" value="CCA19760.1"/>
    <property type="molecule type" value="Genomic_DNA"/>
</dbReference>
<comment type="similarity">
    <text evidence="5">In the N-terminal section; belongs to the long-chain O-acyltransferase family.</text>
</comment>
<reference evidence="12" key="2">
    <citation type="submission" date="2011-02" db="EMBL/GenBank/DDBJ databases">
        <authorList>
            <person name="MacLean D."/>
        </authorList>
    </citation>
    <scope>NUCLEOTIDE SEQUENCE</scope>
</reference>
<evidence type="ECO:0000313" key="12">
    <source>
        <dbReference type="EMBL" id="CCA19760.1"/>
    </source>
</evidence>
<organism evidence="12">
    <name type="scientific">Albugo laibachii Nc14</name>
    <dbReference type="NCBI Taxonomy" id="890382"/>
    <lineage>
        <taxon>Eukaryota</taxon>
        <taxon>Sar</taxon>
        <taxon>Stramenopiles</taxon>
        <taxon>Oomycota</taxon>
        <taxon>Peronosporomycetes</taxon>
        <taxon>Albuginales</taxon>
        <taxon>Albuginaceae</taxon>
        <taxon>Albugo</taxon>
    </lineage>
</organism>
<dbReference type="GO" id="GO:0005886">
    <property type="term" value="C:plasma membrane"/>
    <property type="evidence" value="ECO:0007669"/>
    <property type="project" value="TreeGrafter"/>
</dbReference>
<comment type="catalytic activity">
    <reaction evidence="6">
        <text>a long chain fatty alcohol + a fatty acyl-CoA = a long-chain alcohol wax ester + CoA</text>
        <dbReference type="Rhea" id="RHEA:38443"/>
        <dbReference type="ChEBI" id="CHEBI:17135"/>
        <dbReference type="ChEBI" id="CHEBI:57287"/>
        <dbReference type="ChEBI" id="CHEBI:77636"/>
        <dbReference type="ChEBI" id="CHEBI:235323"/>
        <dbReference type="EC" id="2.3.1.75"/>
    </reaction>
</comment>
<keyword evidence="8" id="KW-0175">Coiled coil</keyword>
<evidence type="ECO:0000259" key="11">
    <source>
        <dbReference type="Pfam" id="PF06974"/>
    </source>
</evidence>
<dbReference type="GO" id="GO:0047196">
    <property type="term" value="F:long-chain-alcohol O-fatty-acyltransferase activity"/>
    <property type="evidence" value="ECO:0007669"/>
    <property type="project" value="UniProtKB-EC"/>
</dbReference>
<keyword evidence="3" id="KW-0808">Transferase</keyword>
<evidence type="ECO:0000256" key="3">
    <source>
        <dbReference type="ARBA" id="ARBA00022679"/>
    </source>
</evidence>
<evidence type="ECO:0000256" key="8">
    <source>
        <dbReference type="SAM" id="Coils"/>
    </source>
</evidence>
<dbReference type="InterPro" id="IPR009721">
    <property type="entry name" value="O-acyltransferase_WSD1_C"/>
</dbReference>
<dbReference type="InterPro" id="IPR004255">
    <property type="entry name" value="O-acyltransferase_WSD1_N"/>
</dbReference>
<dbReference type="AlphaFoldDB" id="F0WEX8"/>
<comment type="pathway">
    <text evidence="1">Glycerolipid metabolism; triacylglycerol biosynthesis.</text>
</comment>
<dbReference type="GO" id="GO:0019432">
    <property type="term" value="P:triglyceride biosynthetic process"/>
    <property type="evidence" value="ECO:0007669"/>
    <property type="project" value="UniProtKB-UniPathway"/>
</dbReference>
<keyword evidence="9" id="KW-0812">Transmembrane</keyword>
<comment type="pathway">
    <text evidence="2">Lipid metabolism.</text>
</comment>
<evidence type="ECO:0000256" key="5">
    <source>
        <dbReference type="ARBA" id="ARBA00024360"/>
    </source>
</evidence>
<evidence type="ECO:0000256" key="4">
    <source>
        <dbReference type="ARBA" id="ARBA00023315"/>
    </source>
</evidence>